<evidence type="ECO:0008006" key="4">
    <source>
        <dbReference type="Google" id="ProtNLM"/>
    </source>
</evidence>
<dbReference type="EMBL" id="APQK01000011">
    <property type="protein sequence ID" value="ENW05214.1"/>
    <property type="molecule type" value="Genomic_DNA"/>
</dbReference>
<proteinExistence type="predicted"/>
<name>N9FK37_9GAMM</name>
<evidence type="ECO:0000313" key="3">
    <source>
        <dbReference type="Proteomes" id="UP000018417"/>
    </source>
</evidence>
<feature type="signal peptide" evidence="1">
    <location>
        <begin position="1"/>
        <end position="20"/>
    </location>
</feature>
<dbReference type="HOGENOM" id="CLU_069305_0_0_6"/>
<dbReference type="RefSeq" id="WP_005053125.1">
    <property type="nucleotide sequence ID" value="NZ_KB849759.1"/>
</dbReference>
<reference evidence="2 3" key="1">
    <citation type="submission" date="2013-02" db="EMBL/GenBank/DDBJ databases">
        <title>The Genome Sequence of Acinetobacter beijerinckii ANC 3835.</title>
        <authorList>
            <consortium name="The Broad Institute Genome Sequencing Platform"/>
            <consortium name="The Broad Institute Genome Sequencing Center for Infectious Disease"/>
            <person name="Cerqueira G."/>
            <person name="Feldgarden M."/>
            <person name="Courvalin P."/>
            <person name="Perichon B."/>
            <person name="Grillot-Courvalin C."/>
            <person name="Clermont D."/>
            <person name="Rocha E."/>
            <person name="Yoon E.-J."/>
            <person name="Nemec A."/>
            <person name="Walker B."/>
            <person name="Young S.K."/>
            <person name="Zeng Q."/>
            <person name="Gargeya S."/>
            <person name="Fitzgerald M."/>
            <person name="Haas B."/>
            <person name="Abouelleil A."/>
            <person name="Alvarado L."/>
            <person name="Arachchi H.M."/>
            <person name="Berlin A.M."/>
            <person name="Chapman S.B."/>
            <person name="Dewar J."/>
            <person name="Goldberg J."/>
            <person name="Griggs A."/>
            <person name="Gujja S."/>
            <person name="Hansen M."/>
            <person name="Howarth C."/>
            <person name="Imamovic A."/>
            <person name="Larimer J."/>
            <person name="McCowan C."/>
            <person name="Murphy C."/>
            <person name="Neiman D."/>
            <person name="Pearson M."/>
            <person name="Priest M."/>
            <person name="Roberts A."/>
            <person name="Saif S."/>
            <person name="Shea T."/>
            <person name="Sisk P."/>
            <person name="Sykes S."/>
            <person name="Wortman J."/>
            <person name="Nusbaum C."/>
            <person name="Birren B."/>
        </authorList>
    </citation>
    <scope>NUCLEOTIDE SEQUENCE [LARGE SCALE GENOMIC DNA]</scope>
    <source>
        <strain evidence="2 3">ANC 3835</strain>
    </source>
</reference>
<evidence type="ECO:0000256" key="1">
    <source>
        <dbReference type="SAM" id="SignalP"/>
    </source>
</evidence>
<keyword evidence="1" id="KW-0732">Signal</keyword>
<feature type="chain" id="PRO_5004143420" description="Peptidase MA-like domain-containing protein" evidence="1">
    <location>
        <begin position="21"/>
        <end position="329"/>
    </location>
</feature>
<dbReference type="OrthoDB" id="262317at2"/>
<dbReference type="AlphaFoldDB" id="N9FK37"/>
<accession>N9FK37</accession>
<gene>
    <name evidence="2" type="ORF">F934_01177</name>
</gene>
<protein>
    <recommendedName>
        <fullName evidence="4">Peptidase MA-like domain-containing protein</fullName>
    </recommendedName>
</protein>
<evidence type="ECO:0000313" key="2">
    <source>
        <dbReference type="EMBL" id="ENW05214.1"/>
    </source>
</evidence>
<organism evidence="2 3">
    <name type="scientific">Acinetobacter beijerinckii ANC 3835</name>
    <dbReference type="NCBI Taxonomy" id="1217649"/>
    <lineage>
        <taxon>Bacteria</taxon>
        <taxon>Pseudomonadati</taxon>
        <taxon>Pseudomonadota</taxon>
        <taxon>Gammaproteobacteria</taxon>
        <taxon>Moraxellales</taxon>
        <taxon>Moraxellaceae</taxon>
        <taxon>Acinetobacter</taxon>
    </lineage>
</organism>
<sequence>MLLIFIRLLFLFSFTVSAHATDVCSNSSATFPSLDSVYKMGKFRVYYSSNPASSDYLENRVDLNNNSIPDYIENIAIQADTTLKAFTYLGFINPLESDRYKNVAEYIDIHVNLSSGNGLAYEGVTNYINKANKENKCTLIIQIRKNLEAFPGNWTTVTHEIFHLYEYGYSQFKGGWYLEGLANWSEKILRIESTNEGLTQLPANETQLNNSVYNVDYNQLWHRLAYLSDTTNGQLNLPSELLSKTYVDGSKVFKNERFKGHHFMKSLLQNFKVKSYELSLLNDRDPYRLGEIDQLSIANRPYMLDAIQSTMLQHGMKMRDEEIKFIEIE</sequence>
<dbReference type="PATRIC" id="fig|1217649.3.peg.1121"/>
<comment type="caution">
    <text evidence="2">The sequence shown here is derived from an EMBL/GenBank/DDBJ whole genome shotgun (WGS) entry which is preliminary data.</text>
</comment>
<dbReference type="Proteomes" id="UP000018417">
    <property type="component" value="Unassembled WGS sequence"/>
</dbReference>